<dbReference type="InterPro" id="IPR011324">
    <property type="entry name" value="Cytotoxic_necrot_fac-like_cat"/>
</dbReference>
<evidence type="ECO:0000256" key="6">
    <source>
        <dbReference type="ARBA" id="ARBA00022801"/>
    </source>
</evidence>
<keyword evidence="6" id="KW-0378">Hydrolase</keyword>
<gene>
    <name evidence="12" type="primary">pgeF</name>
    <name evidence="12" type="ORF">GCM10009726_01420</name>
</gene>
<evidence type="ECO:0000256" key="9">
    <source>
        <dbReference type="ARBA" id="ARBA00047989"/>
    </source>
</evidence>
<dbReference type="PANTHER" id="PTHR30616:SF2">
    <property type="entry name" value="PURINE NUCLEOSIDE PHOSPHORYLASE LACC1"/>
    <property type="match status" value="1"/>
</dbReference>
<dbReference type="Pfam" id="PF02578">
    <property type="entry name" value="Cu-oxidase_4"/>
    <property type="match status" value="1"/>
</dbReference>
<dbReference type="EMBL" id="BAAAMQ010000005">
    <property type="protein sequence ID" value="GAA2094585.1"/>
    <property type="molecule type" value="Genomic_DNA"/>
</dbReference>
<dbReference type="Gene3D" id="3.60.140.10">
    <property type="entry name" value="CNF1/YfiH-like putative cysteine hydrolases"/>
    <property type="match status" value="1"/>
</dbReference>
<comment type="catalytic activity">
    <reaction evidence="9">
        <text>adenosine + H2O + H(+) = inosine + NH4(+)</text>
        <dbReference type="Rhea" id="RHEA:24408"/>
        <dbReference type="ChEBI" id="CHEBI:15377"/>
        <dbReference type="ChEBI" id="CHEBI:15378"/>
        <dbReference type="ChEBI" id="CHEBI:16335"/>
        <dbReference type="ChEBI" id="CHEBI:17596"/>
        <dbReference type="ChEBI" id="CHEBI:28938"/>
        <dbReference type="EC" id="3.5.4.4"/>
    </reaction>
    <physiologicalReaction direction="left-to-right" evidence="9">
        <dbReference type="Rhea" id="RHEA:24409"/>
    </physiologicalReaction>
</comment>
<dbReference type="InterPro" id="IPR038371">
    <property type="entry name" value="Cu_polyphenol_OxRdtase_sf"/>
</dbReference>
<keyword evidence="5" id="KW-0479">Metal-binding</keyword>
<keyword evidence="13" id="KW-1185">Reference proteome</keyword>
<proteinExistence type="inferred from homology"/>
<evidence type="ECO:0000256" key="5">
    <source>
        <dbReference type="ARBA" id="ARBA00022723"/>
    </source>
</evidence>
<evidence type="ECO:0000313" key="12">
    <source>
        <dbReference type="EMBL" id="GAA2094585.1"/>
    </source>
</evidence>
<comment type="catalytic activity">
    <reaction evidence="10">
        <text>adenosine + phosphate = alpha-D-ribose 1-phosphate + adenine</text>
        <dbReference type="Rhea" id="RHEA:27642"/>
        <dbReference type="ChEBI" id="CHEBI:16335"/>
        <dbReference type="ChEBI" id="CHEBI:16708"/>
        <dbReference type="ChEBI" id="CHEBI:43474"/>
        <dbReference type="ChEBI" id="CHEBI:57720"/>
        <dbReference type="EC" id="2.4.2.1"/>
    </reaction>
    <physiologicalReaction direction="left-to-right" evidence="10">
        <dbReference type="Rhea" id="RHEA:27643"/>
    </physiologicalReaction>
</comment>
<dbReference type="CDD" id="cd16833">
    <property type="entry name" value="YfiH"/>
    <property type="match status" value="1"/>
</dbReference>
<dbReference type="InterPro" id="IPR003730">
    <property type="entry name" value="Cu_polyphenol_OxRdtase"/>
</dbReference>
<comment type="function">
    <text evidence="2">Purine nucleoside enzyme that catalyzes the phosphorolysis of adenosine and inosine nucleosides, yielding D-ribose 1-phosphate and the respective free bases, adenine and hypoxanthine. Also catalyzes the phosphorolysis of S-methyl-5'-thioadenosine into adenine and S-methyl-5-thio-alpha-D-ribose 1-phosphate. Also has adenosine deaminase activity.</text>
</comment>
<evidence type="ECO:0000313" key="13">
    <source>
        <dbReference type="Proteomes" id="UP001501161"/>
    </source>
</evidence>
<name>A0ABN2WKU1_9ACTN</name>
<evidence type="ECO:0000256" key="4">
    <source>
        <dbReference type="ARBA" id="ARBA00022679"/>
    </source>
</evidence>
<comment type="caution">
    <text evidence="12">The sequence shown here is derived from an EMBL/GenBank/DDBJ whole genome shotgun (WGS) entry which is preliminary data.</text>
</comment>
<keyword evidence="8" id="KW-0186">Copper</keyword>
<dbReference type="Proteomes" id="UP001501161">
    <property type="component" value="Unassembled WGS sequence"/>
</dbReference>
<dbReference type="RefSeq" id="WP_231249338.1">
    <property type="nucleotide sequence ID" value="NZ_BAAAMQ010000005.1"/>
</dbReference>
<sequence length="228" mass="23434">MNLRHRDRIEGDLVIEVAFTDVSLSLGEAAEPAVRGTALRLVAEESGAIPVLMHQVHGAGVELVEAPGVAPTCDALVTSQPGVALLARAADCVPVLLADPASGWIAAVHSGRPGLAAGVVPTTIARLRAHGADPSVAWIGPHVCGACYEVPADLQDEVAAVVPESRSTTSWGTAALDLGAGVRAQLASAGITDVRSVDACTREDTSWPSHRRDGAASTRFAGVIWSHP</sequence>
<evidence type="ECO:0000256" key="2">
    <source>
        <dbReference type="ARBA" id="ARBA00003215"/>
    </source>
</evidence>
<evidence type="ECO:0000256" key="11">
    <source>
        <dbReference type="ARBA" id="ARBA00049893"/>
    </source>
</evidence>
<evidence type="ECO:0000256" key="8">
    <source>
        <dbReference type="ARBA" id="ARBA00023008"/>
    </source>
</evidence>
<reference evidence="12 13" key="1">
    <citation type="journal article" date="2019" name="Int. J. Syst. Evol. Microbiol.">
        <title>The Global Catalogue of Microorganisms (GCM) 10K type strain sequencing project: providing services to taxonomists for standard genome sequencing and annotation.</title>
        <authorList>
            <consortium name="The Broad Institute Genomics Platform"/>
            <consortium name="The Broad Institute Genome Sequencing Center for Infectious Disease"/>
            <person name="Wu L."/>
            <person name="Ma J."/>
        </authorList>
    </citation>
    <scope>NUCLEOTIDE SEQUENCE [LARGE SCALE GENOMIC DNA]</scope>
    <source>
        <strain evidence="12 13">JCM 13813</strain>
    </source>
</reference>
<dbReference type="SUPFAM" id="SSF64438">
    <property type="entry name" value="CNF1/YfiH-like putative cysteine hydrolases"/>
    <property type="match status" value="1"/>
</dbReference>
<keyword evidence="7" id="KW-0862">Zinc</keyword>
<dbReference type="PANTHER" id="PTHR30616">
    <property type="entry name" value="UNCHARACTERIZED PROTEIN YFIH"/>
    <property type="match status" value="1"/>
</dbReference>
<evidence type="ECO:0000256" key="3">
    <source>
        <dbReference type="ARBA" id="ARBA00007353"/>
    </source>
</evidence>
<evidence type="ECO:0000256" key="7">
    <source>
        <dbReference type="ARBA" id="ARBA00022833"/>
    </source>
</evidence>
<organism evidence="12 13">
    <name type="scientific">Nocardioides furvisabuli</name>
    <dbReference type="NCBI Taxonomy" id="375542"/>
    <lineage>
        <taxon>Bacteria</taxon>
        <taxon>Bacillati</taxon>
        <taxon>Actinomycetota</taxon>
        <taxon>Actinomycetes</taxon>
        <taxon>Propionibacteriales</taxon>
        <taxon>Nocardioidaceae</taxon>
        <taxon>Nocardioides</taxon>
    </lineage>
</organism>
<comment type="similarity">
    <text evidence="3">Belongs to the purine nucleoside phosphorylase YfiH/LACC1 family.</text>
</comment>
<evidence type="ECO:0000256" key="10">
    <source>
        <dbReference type="ARBA" id="ARBA00048968"/>
    </source>
</evidence>
<comment type="catalytic activity">
    <reaction evidence="1">
        <text>inosine + phosphate = alpha-D-ribose 1-phosphate + hypoxanthine</text>
        <dbReference type="Rhea" id="RHEA:27646"/>
        <dbReference type="ChEBI" id="CHEBI:17368"/>
        <dbReference type="ChEBI" id="CHEBI:17596"/>
        <dbReference type="ChEBI" id="CHEBI:43474"/>
        <dbReference type="ChEBI" id="CHEBI:57720"/>
        <dbReference type="EC" id="2.4.2.1"/>
    </reaction>
    <physiologicalReaction direction="left-to-right" evidence="1">
        <dbReference type="Rhea" id="RHEA:27647"/>
    </physiologicalReaction>
</comment>
<evidence type="ECO:0000256" key="1">
    <source>
        <dbReference type="ARBA" id="ARBA00000553"/>
    </source>
</evidence>
<comment type="catalytic activity">
    <reaction evidence="11">
        <text>S-methyl-5'-thioadenosine + phosphate = 5-(methylsulfanyl)-alpha-D-ribose 1-phosphate + adenine</text>
        <dbReference type="Rhea" id="RHEA:11852"/>
        <dbReference type="ChEBI" id="CHEBI:16708"/>
        <dbReference type="ChEBI" id="CHEBI:17509"/>
        <dbReference type="ChEBI" id="CHEBI:43474"/>
        <dbReference type="ChEBI" id="CHEBI:58533"/>
        <dbReference type="EC" id="2.4.2.28"/>
    </reaction>
    <physiologicalReaction direction="left-to-right" evidence="11">
        <dbReference type="Rhea" id="RHEA:11853"/>
    </physiologicalReaction>
</comment>
<accession>A0ABN2WKU1</accession>
<keyword evidence="4" id="KW-0808">Transferase</keyword>
<protein>
    <submittedName>
        <fullName evidence="12">Peptidoglycan editing factor PgeF</fullName>
    </submittedName>
</protein>